<dbReference type="PANTHER" id="PTHR12778:SF9">
    <property type="entry name" value="ACETYL-COENZYME A TRANSPORTER 1"/>
    <property type="match status" value="1"/>
</dbReference>
<evidence type="ECO:0000256" key="1">
    <source>
        <dbReference type="ARBA" id="ARBA00004141"/>
    </source>
</evidence>
<sequence>MDQNKENEDNEVQEKKETEMSNLKGDYGNVIILLFLYMLQGIPLGISSAVPILLQNRGVSYAEQAGFTFAFYPFTMKILWAPIVDSVYIKAFGRRKSWLVPTQILIGIFMIFLSQNVNDWLGDGSTKGPQMFLLTAVFFVLWFLTATQDVAVDGWALTMLRRENVGHAATCNAVGQTAGGFIGYVVFLILESTEFCNKYVFSEPRDQGLVTLSGFLRFWGVVFLGTTILIAIFKRESSHAERELEANPDYGVKKAYPLLWKIMTLKPIIRFSLVLLTAKASFAAVDAITTLKLIDYGMPKDKIALLSIPLVPLQILLPFIISRYTTGPYPMTFYIKAFPYRLLMTVVIAIFVYATPSMISGRLNDIPVYYYVAIVSLYMIYQVPLRAMYVADMAFMARISDPLVGGTYMTLLNTISNLGGRWVKTFFLWFVDIITWKSCIFDEASLSNSTMLLTDNKCENKDAKLECTNNGGKCRIDIDGYYIEVALNVVYGIIWYQWGKRVLHHLQNLERHEWHILSNRKRTEDIDGTPIEEIRIPLGVGQAIPMLLQNRGASYKQQAEFSFAYWPFSIKLLWAPIVDSLYIKAIGRRKSWMVPTQYLIGFFMLILSGHVSDWLGDGGELPRVSVITLIFFSLNFLAATQDIAVDGWALTMLKRCNVGHASTCNSVGQTAGYFLGYIVFMALESKEFCNTYIFSEPQNEGLVNLSGFLWFWGITFLVTTTLVGIFKREKEESQEYIEEHPDYDIKESYGMLWKIITMKPVMMLAAVLLTVKVSFAACDAVTTLKFIDHGIPKEKLALLAIPMVPLQILLPLIISKHTTGKYPMNLYIKAIPFRLLLTLGIAMLVWATPLILKGRTHDIPLYYYGMILIIFSLYQIFLYAMFCAAMAFFAKISDPRVGGTYMTLLNTLCNLGGNWPNTLFLWLVEIITWKSCVETGADNDFSAPMMNNNTCSDKSEQESCVKIGGSCRVDIDGYYIEVILCLIYGIIWYKWSKPKINHLQKLPIKNWHVQHLKTKTS</sequence>
<feature type="transmembrane region" description="Helical" evidence="5">
    <location>
        <begin position="303"/>
        <end position="321"/>
    </location>
</feature>
<feature type="transmembrane region" description="Helical" evidence="5">
    <location>
        <begin position="268"/>
        <end position="291"/>
    </location>
</feature>
<feature type="transmembrane region" description="Helical" evidence="5">
    <location>
        <begin position="861"/>
        <end position="889"/>
    </location>
</feature>
<keyword evidence="2 5" id="KW-0812">Transmembrane</keyword>
<organism evidence="6 7">
    <name type="scientific">Clunio marinus</name>
    <dbReference type="NCBI Taxonomy" id="568069"/>
    <lineage>
        <taxon>Eukaryota</taxon>
        <taxon>Metazoa</taxon>
        <taxon>Ecdysozoa</taxon>
        <taxon>Arthropoda</taxon>
        <taxon>Hexapoda</taxon>
        <taxon>Insecta</taxon>
        <taxon>Pterygota</taxon>
        <taxon>Neoptera</taxon>
        <taxon>Endopterygota</taxon>
        <taxon>Diptera</taxon>
        <taxon>Nematocera</taxon>
        <taxon>Chironomoidea</taxon>
        <taxon>Chironomidae</taxon>
        <taxon>Clunio</taxon>
    </lineage>
</organism>
<evidence type="ECO:0000256" key="5">
    <source>
        <dbReference type="SAM" id="Phobius"/>
    </source>
</evidence>
<dbReference type="SUPFAM" id="SSF103473">
    <property type="entry name" value="MFS general substrate transporter"/>
    <property type="match status" value="2"/>
</dbReference>
<feature type="transmembrane region" description="Helical" evidence="5">
    <location>
        <begin position="98"/>
        <end position="117"/>
    </location>
</feature>
<dbReference type="EMBL" id="CVRI01000057">
    <property type="protein sequence ID" value="CRL01967.1"/>
    <property type="molecule type" value="Genomic_DNA"/>
</dbReference>
<comment type="subcellular location">
    <subcellularLocation>
        <location evidence="1">Membrane</location>
        <topology evidence="1">Multi-pass membrane protein</topology>
    </subcellularLocation>
</comment>
<dbReference type="GO" id="GO:0035348">
    <property type="term" value="P:acetyl-CoA transmembrane transport"/>
    <property type="evidence" value="ECO:0007669"/>
    <property type="project" value="InterPro"/>
</dbReference>
<dbReference type="STRING" id="568069.A0A1J1IP04"/>
<feature type="transmembrane region" description="Helical" evidence="5">
    <location>
        <begin position="333"/>
        <end position="356"/>
    </location>
</feature>
<dbReference type="OrthoDB" id="6415790at2759"/>
<feature type="transmembrane region" description="Helical" evidence="5">
    <location>
        <begin position="703"/>
        <end position="726"/>
    </location>
</feature>
<feature type="transmembrane region" description="Helical" evidence="5">
    <location>
        <begin position="761"/>
        <end position="784"/>
    </location>
</feature>
<dbReference type="AlphaFoldDB" id="A0A1J1IP04"/>
<protein>
    <submittedName>
        <fullName evidence="6">CLUMA_CG015131, isoform A</fullName>
    </submittedName>
</protein>
<name>A0A1J1IP04_9DIPT</name>
<feature type="transmembrane region" description="Helical" evidence="5">
    <location>
        <begin position="624"/>
        <end position="645"/>
    </location>
</feature>
<feature type="transmembrane region" description="Helical" evidence="5">
    <location>
        <begin position="796"/>
        <end position="814"/>
    </location>
</feature>
<feature type="transmembrane region" description="Helical" evidence="5">
    <location>
        <begin position="210"/>
        <end position="233"/>
    </location>
</feature>
<dbReference type="InterPro" id="IPR024371">
    <property type="entry name" value="AcetylCoA_trans_1-like"/>
</dbReference>
<feature type="transmembrane region" description="Helical" evidence="5">
    <location>
        <begin position="30"/>
        <end position="54"/>
    </location>
</feature>
<evidence type="ECO:0000313" key="7">
    <source>
        <dbReference type="Proteomes" id="UP000183832"/>
    </source>
</evidence>
<evidence type="ECO:0000256" key="3">
    <source>
        <dbReference type="ARBA" id="ARBA00022989"/>
    </source>
</evidence>
<reference evidence="6 7" key="1">
    <citation type="submission" date="2015-04" db="EMBL/GenBank/DDBJ databases">
        <authorList>
            <person name="Syromyatnikov M.Y."/>
            <person name="Popov V.N."/>
        </authorList>
    </citation>
    <scope>NUCLEOTIDE SEQUENCE [LARGE SCALE GENOMIC DNA]</scope>
</reference>
<keyword evidence="7" id="KW-1185">Reference proteome</keyword>
<dbReference type="GO" id="GO:0008521">
    <property type="term" value="F:acetyl-CoA transmembrane transporter activity"/>
    <property type="evidence" value="ECO:0007669"/>
    <property type="project" value="InterPro"/>
</dbReference>
<dbReference type="Proteomes" id="UP000183832">
    <property type="component" value="Unassembled WGS sequence"/>
</dbReference>
<feature type="transmembrane region" description="Helical" evidence="5">
    <location>
        <begin position="168"/>
        <end position="190"/>
    </location>
</feature>
<dbReference type="Pfam" id="PF13000">
    <property type="entry name" value="Acatn"/>
    <property type="match status" value="4"/>
</dbReference>
<evidence type="ECO:0000256" key="4">
    <source>
        <dbReference type="ARBA" id="ARBA00023136"/>
    </source>
</evidence>
<keyword evidence="4 5" id="KW-0472">Membrane</keyword>
<accession>A0A1J1IP04</accession>
<dbReference type="InterPro" id="IPR004752">
    <property type="entry name" value="AmpG_permease/AT-1"/>
</dbReference>
<feature type="transmembrane region" description="Helical" evidence="5">
    <location>
        <begin position="592"/>
        <end position="612"/>
    </location>
</feature>
<feature type="transmembrane region" description="Helical" evidence="5">
    <location>
        <begin position="129"/>
        <end position="147"/>
    </location>
</feature>
<keyword evidence="3 5" id="KW-1133">Transmembrane helix</keyword>
<evidence type="ECO:0000256" key="2">
    <source>
        <dbReference type="ARBA" id="ARBA00022692"/>
    </source>
</evidence>
<dbReference type="InterPro" id="IPR036259">
    <property type="entry name" value="MFS_trans_sf"/>
</dbReference>
<dbReference type="GO" id="GO:0016020">
    <property type="term" value="C:membrane"/>
    <property type="evidence" value="ECO:0007669"/>
    <property type="project" value="UniProtKB-SubCell"/>
</dbReference>
<gene>
    <name evidence="6" type="ORF">CLUMA_CG015131</name>
</gene>
<feature type="transmembrane region" description="Helical" evidence="5">
    <location>
        <begin position="368"/>
        <end position="389"/>
    </location>
</feature>
<proteinExistence type="predicted"/>
<dbReference type="Gene3D" id="1.20.1250.20">
    <property type="entry name" value="MFS general substrate transporter like domains"/>
    <property type="match status" value="2"/>
</dbReference>
<feature type="transmembrane region" description="Helical" evidence="5">
    <location>
        <begin position="974"/>
        <end position="991"/>
    </location>
</feature>
<feature type="transmembrane region" description="Helical" evidence="5">
    <location>
        <begin position="666"/>
        <end position="683"/>
    </location>
</feature>
<feature type="transmembrane region" description="Helical" evidence="5">
    <location>
        <begin position="826"/>
        <end position="849"/>
    </location>
</feature>
<dbReference type="PANTHER" id="PTHR12778">
    <property type="entry name" value="SOLUTE CARRIER FAMILY 33 ACETYL-COA TRANSPORTER -RELATED"/>
    <property type="match status" value="1"/>
</dbReference>
<evidence type="ECO:0000313" key="6">
    <source>
        <dbReference type="EMBL" id="CRL01967.1"/>
    </source>
</evidence>
<feature type="transmembrane region" description="Helical" evidence="5">
    <location>
        <begin position="901"/>
        <end position="924"/>
    </location>
</feature>